<dbReference type="eggNOG" id="COG0758">
    <property type="taxonomic scope" value="Bacteria"/>
</dbReference>
<keyword evidence="3" id="KW-1185">Reference proteome</keyword>
<organism evidence="2 3">
    <name type="scientific">Alicyclobacillus acidoterrestris (strain ATCC 49025 / DSM 3922 / CIP 106132 / NCIMB 13137 / GD3B)</name>
    <dbReference type="NCBI Taxonomy" id="1356854"/>
    <lineage>
        <taxon>Bacteria</taxon>
        <taxon>Bacillati</taxon>
        <taxon>Bacillota</taxon>
        <taxon>Bacilli</taxon>
        <taxon>Bacillales</taxon>
        <taxon>Alicyclobacillaceae</taxon>
        <taxon>Alicyclobacillus</taxon>
    </lineage>
</organism>
<dbReference type="KEGG" id="aaco:K1I37_15150"/>
<proteinExistence type="predicted"/>
<dbReference type="Proteomes" id="UP000829401">
    <property type="component" value="Chromosome"/>
</dbReference>
<accession>T0BU55</accession>
<feature type="domain" description="YspA cpYpsA-related SLOG" evidence="1">
    <location>
        <begin position="3"/>
        <end position="63"/>
    </location>
</feature>
<gene>
    <name evidence="2" type="ORF">K1I37_15150</name>
</gene>
<dbReference type="RefSeq" id="WP_021296103.1">
    <property type="nucleotide sequence ID" value="NZ_AURB01000124.1"/>
</dbReference>
<accession>A0A9E7CRJ3</accession>
<sequence length="119" mass="13343">MNIAIVGSRNYPNQDDIFWYINSLPIEDVVVSGGARGVDSYAETFARQRGMTVKVFHADWDKYGKSAGYRRNVDIVNYADKVVAFWDGKSKGTKHTIDIARKCGKPVDIYKPNGGDLHD</sequence>
<protein>
    <submittedName>
        <fullName evidence="2">DUF2493 domain-containing protein</fullName>
    </submittedName>
</protein>
<dbReference type="AlphaFoldDB" id="T0BU55"/>
<name>T0BU55_ALIAG</name>
<dbReference type="Gene3D" id="3.40.50.450">
    <property type="match status" value="1"/>
</dbReference>
<dbReference type="InterPro" id="IPR019627">
    <property type="entry name" value="YAcAr"/>
</dbReference>
<reference evidence="3" key="1">
    <citation type="journal article" date="2022" name="G3 (Bethesda)">
        <title>Unveiling the complete genome sequence of Alicyclobacillus acidoterrestris DSM 3922T, a taint-producing strain.</title>
        <authorList>
            <person name="Leonardo I.C."/>
            <person name="Barreto Crespo M.T."/>
            <person name="Gaspar F.B."/>
        </authorList>
    </citation>
    <scope>NUCLEOTIDE SEQUENCE [LARGE SCALE GENOMIC DNA]</scope>
    <source>
        <strain evidence="3">DSM 3922</strain>
    </source>
</reference>
<evidence type="ECO:0000259" key="1">
    <source>
        <dbReference type="Pfam" id="PF10686"/>
    </source>
</evidence>
<dbReference type="Pfam" id="PF10686">
    <property type="entry name" value="YAcAr"/>
    <property type="match status" value="1"/>
</dbReference>
<dbReference type="STRING" id="1356854.N007_05300"/>
<dbReference type="OrthoDB" id="572639at2"/>
<dbReference type="SUPFAM" id="SSF102405">
    <property type="entry name" value="MCP/YpsA-like"/>
    <property type="match status" value="1"/>
</dbReference>
<dbReference type="EMBL" id="CP080467">
    <property type="protein sequence ID" value="UNO48010.1"/>
    <property type="molecule type" value="Genomic_DNA"/>
</dbReference>
<evidence type="ECO:0000313" key="3">
    <source>
        <dbReference type="Proteomes" id="UP000829401"/>
    </source>
</evidence>
<evidence type="ECO:0000313" key="2">
    <source>
        <dbReference type="EMBL" id="UNO48010.1"/>
    </source>
</evidence>